<reference evidence="3 4" key="1">
    <citation type="submission" date="2019-02" db="EMBL/GenBank/DDBJ databases">
        <title>The draft genome of Enterobacter spp. strains.</title>
        <authorList>
            <person name="Wang C."/>
            <person name="Feng Y."/>
            <person name="Zong Z."/>
        </authorList>
    </citation>
    <scope>NUCLEOTIDE SEQUENCE [LARGE SCALE GENOMIC DNA]</scope>
    <source>
        <strain evidence="3 4">WCHEW120002</strain>
    </source>
</reference>
<evidence type="ECO:0000259" key="2">
    <source>
        <dbReference type="Pfam" id="PF13296"/>
    </source>
</evidence>
<feature type="non-terminal residue" evidence="3">
    <location>
        <position position="123"/>
    </location>
</feature>
<keyword evidence="1" id="KW-0175">Coiled coil</keyword>
<organism evidence="3 4">
    <name type="scientific">Enterobacter wuhouensis</name>
    <dbReference type="NCBI Taxonomy" id="2529381"/>
    <lineage>
        <taxon>Bacteria</taxon>
        <taxon>Pseudomonadati</taxon>
        <taxon>Pseudomonadota</taxon>
        <taxon>Gammaproteobacteria</taxon>
        <taxon>Enterobacterales</taxon>
        <taxon>Enterobacteriaceae</taxon>
        <taxon>Enterobacter</taxon>
    </lineage>
</organism>
<feature type="domain" description="Putative type VI secretion system Rhs element associated Vgr" evidence="2">
    <location>
        <begin position="5"/>
        <end position="104"/>
    </location>
</feature>
<name>A0A4R0FU72_9ENTR</name>
<evidence type="ECO:0000313" key="4">
    <source>
        <dbReference type="Proteomes" id="UP000291424"/>
    </source>
</evidence>
<gene>
    <name evidence="3" type="ORF">E0L20_23780</name>
</gene>
<sequence>RNVLRTPANNKLRMEDRRGEEHIKLATEYGKTQLNSGHLVDSQGQRRGTGAELRTDERGTLRAGKGLFVSADAQAKAQGDALDMSAALKEIDRLNQQLQQLEIAAEQAQALKADVDSQIRMFE</sequence>
<evidence type="ECO:0000313" key="3">
    <source>
        <dbReference type="EMBL" id="TCB83731.1"/>
    </source>
</evidence>
<accession>A0A4R0FU72</accession>
<feature type="non-terminal residue" evidence="3">
    <location>
        <position position="1"/>
    </location>
</feature>
<proteinExistence type="predicted"/>
<dbReference type="AlphaFoldDB" id="A0A4R0FU72"/>
<dbReference type="RefSeq" id="WP_207389468.1">
    <property type="nucleotide sequence ID" value="NZ_SJOO01000037.1"/>
</dbReference>
<protein>
    <submittedName>
        <fullName evidence="3">Type VI secretion system tip protein VgrG</fullName>
    </submittedName>
</protein>
<evidence type="ECO:0000256" key="1">
    <source>
        <dbReference type="SAM" id="Coils"/>
    </source>
</evidence>
<dbReference type="EMBL" id="SJOO01000037">
    <property type="protein sequence ID" value="TCB83731.1"/>
    <property type="molecule type" value="Genomic_DNA"/>
</dbReference>
<dbReference type="InterPro" id="IPR028244">
    <property type="entry name" value="T6SS_Rhs_Vgr_dom"/>
</dbReference>
<dbReference type="Proteomes" id="UP000291424">
    <property type="component" value="Unassembled WGS sequence"/>
</dbReference>
<comment type="caution">
    <text evidence="3">The sequence shown here is derived from an EMBL/GenBank/DDBJ whole genome shotgun (WGS) entry which is preliminary data.</text>
</comment>
<dbReference type="Pfam" id="PF13296">
    <property type="entry name" value="T6SS_Vgr"/>
    <property type="match status" value="1"/>
</dbReference>
<feature type="coiled-coil region" evidence="1">
    <location>
        <begin position="84"/>
        <end position="118"/>
    </location>
</feature>